<evidence type="ECO:0000313" key="1">
    <source>
        <dbReference type="EMBL" id="KAJ5374195.1"/>
    </source>
</evidence>
<dbReference type="GO" id="GO:0008168">
    <property type="term" value="F:methyltransferase activity"/>
    <property type="evidence" value="ECO:0007669"/>
    <property type="project" value="InterPro"/>
</dbReference>
<dbReference type="PROSITE" id="PS51683">
    <property type="entry name" value="SAM_OMT_II"/>
    <property type="match status" value="1"/>
</dbReference>
<name>A0A9W9S9B1_9EURO</name>
<dbReference type="AlphaFoldDB" id="A0A9W9S9B1"/>
<dbReference type="EMBL" id="JAPZBT010000002">
    <property type="protein sequence ID" value="KAJ5374195.1"/>
    <property type="molecule type" value="Genomic_DNA"/>
</dbReference>
<sequence>MGFKNTELLEVEEICTYWFLSGVKSVYLREIQHNWEDDKAAEILQNIISVMSEQSQILIDDPVLDDM</sequence>
<dbReference type="InterPro" id="IPR029063">
    <property type="entry name" value="SAM-dependent_MTases_sf"/>
</dbReference>
<proteinExistence type="predicted"/>
<keyword evidence="2" id="KW-1185">Reference proteome</keyword>
<comment type="caution">
    <text evidence="1">The sequence shown here is derived from an EMBL/GenBank/DDBJ whole genome shotgun (WGS) entry which is preliminary data.</text>
</comment>
<accession>A0A9W9S9B1</accession>
<gene>
    <name evidence="1" type="ORF">N7517_006201</name>
</gene>
<dbReference type="GeneID" id="81463114"/>
<reference evidence="1" key="2">
    <citation type="journal article" date="2023" name="IMA Fungus">
        <title>Comparative genomic study of the Penicillium genus elucidates a diverse pangenome and 15 lateral gene transfer events.</title>
        <authorList>
            <person name="Petersen C."/>
            <person name="Sorensen T."/>
            <person name="Nielsen M.R."/>
            <person name="Sondergaard T.E."/>
            <person name="Sorensen J.L."/>
            <person name="Fitzpatrick D.A."/>
            <person name="Frisvad J.C."/>
            <person name="Nielsen K.L."/>
        </authorList>
    </citation>
    <scope>NUCLEOTIDE SEQUENCE</scope>
    <source>
        <strain evidence="1">IBT 3081</strain>
    </source>
</reference>
<dbReference type="OrthoDB" id="2410195at2759"/>
<reference evidence="1" key="1">
    <citation type="submission" date="2022-12" db="EMBL/GenBank/DDBJ databases">
        <authorList>
            <person name="Petersen C."/>
        </authorList>
    </citation>
    <scope>NUCLEOTIDE SEQUENCE</scope>
    <source>
        <strain evidence="1">IBT 3081</strain>
    </source>
</reference>
<evidence type="ECO:0000313" key="2">
    <source>
        <dbReference type="Proteomes" id="UP001147752"/>
    </source>
</evidence>
<dbReference type="Proteomes" id="UP001147752">
    <property type="component" value="Unassembled WGS sequence"/>
</dbReference>
<protein>
    <recommendedName>
        <fullName evidence="3">O-methyltransferase domain-containing protein</fullName>
    </recommendedName>
</protein>
<dbReference type="InterPro" id="IPR016461">
    <property type="entry name" value="COMT-like"/>
</dbReference>
<dbReference type="Gene3D" id="3.40.50.150">
    <property type="entry name" value="Vaccinia Virus protein VP39"/>
    <property type="match status" value="1"/>
</dbReference>
<organism evidence="1 2">
    <name type="scientific">Penicillium concentricum</name>
    <dbReference type="NCBI Taxonomy" id="293559"/>
    <lineage>
        <taxon>Eukaryota</taxon>
        <taxon>Fungi</taxon>
        <taxon>Dikarya</taxon>
        <taxon>Ascomycota</taxon>
        <taxon>Pezizomycotina</taxon>
        <taxon>Eurotiomycetes</taxon>
        <taxon>Eurotiomycetidae</taxon>
        <taxon>Eurotiales</taxon>
        <taxon>Aspergillaceae</taxon>
        <taxon>Penicillium</taxon>
    </lineage>
</organism>
<evidence type="ECO:0008006" key="3">
    <source>
        <dbReference type="Google" id="ProtNLM"/>
    </source>
</evidence>
<dbReference type="RefSeq" id="XP_056580181.1">
    <property type="nucleotide sequence ID" value="XM_056723931.1"/>
</dbReference>